<evidence type="ECO:0000313" key="8">
    <source>
        <dbReference type="EMBL" id="GAA3875201.1"/>
    </source>
</evidence>
<keyword evidence="9" id="KW-1185">Reference proteome</keyword>
<dbReference type="InterPro" id="IPR051328">
    <property type="entry name" value="T7SS_ABC-Transporter"/>
</dbReference>
<evidence type="ECO:0000256" key="6">
    <source>
        <dbReference type="SAM" id="MobiDB-lite"/>
    </source>
</evidence>
<protein>
    <recommendedName>
        <fullName evidence="10">YhgE/Pip domain-containing protein</fullName>
    </recommendedName>
</protein>
<organism evidence="8 9">
    <name type="scientific">Leifsonia kafniensis</name>
    <dbReference type="NCBI Taxonomy" id="475957"/>
    <lineage>
        <taxon>Bacteria</taxon>
        <taxon>Bacillati</taxon>
        <taxon>Actinomycetota</taxon>
        <taxon>Actinomycetes</taxon>
        <taxon>Micrococcales</taxon>
        <taxon>Microbacteriaceae</taxon>
        <taxon>Leifsonia</taxon>
    </lineage>
</organism>
<feature type="coiled-coil region" evidence="5">
    <location>
        <begin position="318"/>
        <end position="345"/>
    </location>
</feature>
<keyword evidence="4 7" id="KW-0472">Membrane</keyword>
<feature type="transmembrane region" description="Helical" evidence="7">
    <location>
        <begin position="576"/>
        <end position="601"/>
    </location>
</feature>
<dbReference type="Gene3D" id="1.10.287.950">
    <property type="entry name" value="Methyl-accepting chemotaxis protein"/>
    <property type="match status" value="1"/>
</dbReference>
<evidence type="ECO:0000313" key="9">
    <source>
        <dbReference type="Proteomes" id="UP001501803"/>
    </source>
</evidence>
<keyword evidence="3 7" id="KW-1133">Transmembrane helix</keyword>
<feature type="transmembrane region" description="Helical" evidence="7">
    <location>
        <begin position="608"/>
        <end position="631"/>
    </location>
</feature>
<dbReference type="RefSeq" id="WP_345064952.1">
    <property type="nucleotide sequence ID" value="NZ_BAABCN010000003.1"/>
</dbReference>
<reference evidence="9" key="1">
    <citation type="journal article" date="2019" name="Int. J. Syst. Evol. Microbiol.">
        <title>The Global Catalogue of Microorganisms (GCM) 10K type strain sequencing project: providing services to taxonomists for standard genome sequencing and annotation.</title>
        <authorList>
            <consortium name="The Broad Institute Genomics Platform"/>
            <consortium name="The Broad Institute Genome Sequencing Center for Infectious Disease"/>
            <person name="Wu L."/>
            <person name="Ma J."/>
        </authorList>
    </citation>
    <scope>NUCLEOTIDE SEQUENCE [LARGE SCALE GENOMIC DNA]</scope>
    <source>
        <strain evidence="9">JCM 17021</strain>
    </source>
</reference>
<feature type="transmembrane region" description="Helical" evidence="7">
    <location>
        <begin position="547"/>
        <end position="570"/>
    </location>
</feature>
<keyword evidence="5" id="KW-0175">Coiled coil</keyword>
<feature type="transmembrane region" description="Helical" evidence="7">
    <location>
        <begin position="21"/>
        <end position="41"/>
    </location>
</feature>
<dbReference type="PANTHER" id="PTHR43077:SF10">
    <property type="entry name" value="TRANSPORT PERMEASE PROTEIN"/>
    <property type="match status" value="1"/>
</dbReference>
<feature type="compositionally biased region" description="Low complexity" evidence="6">
    <location>
        <begin position="82"/>
        <end position="108"/>
    </location>
</feature>
<dbReference type="NCBIfam" id="TIGR03057">
    <property type="entry name" value="xxxLxxG_by_4"/>
    <property type="match status" value="1"/>
</dbReference>
<evidence type="ECO:0008006" key="10">
    <source>
        <dbReference type="Google" id="ProtNLM"/>
    </source>
</evidence>
<sequence length="703" mass="68239">MSTLLERLGFARTAGRLGWPALIGIVLVPVVVAGILIWALWNPAQRLDHVTAAIVNNDVPVTINGQTVPLGRELAAGLVDGTSTTSTSTAAPTSSAPSTAAPSTATPSAPSPTPTPAPTNTAMPVSPIGGSGSDETLNYTWVITDADDAKAGLANGSYAAVITIPSDFSAAATSYTGPAADAKQATIDVTMSGTSTVVDNAISQVISTTAASVAGNQLTTTYLENVYTSFTTLGTQLGQAASGADSLAAGTTSLASASAQLSSGATQLAAGASSLSEGASQLSGGLDQLSGGLDTLQQQTASLPAQTSQLADGAQGLANALHAVNAALAQKIADLQAQIATLTTQVQTICAPGLLPDACASAKAALAAATADLTSLSSLAALAPLASSADQVAAGASQLAAGMPSVSAGISQSASAAATLDSAGASVASGAASLATSAGSLATGAQSVADGAASANSGAAELATGLHSSVQQVPSFTESESTHLAGVVAAPVVVGSSSGLGVGTSSVPFYAVLALWLGGLASLMVLRATPVRAFGSTKSSLALAVRSFLPVAAVGAVQGLVVTAILSSVVTLNTGGWFALAGIAVLVGVAFSAANQSLVALFGGAGRFLSMIVALVLIATSIIATAPAALFTLGSLMPTQPAVDAFHAILNGGSAGGSVVGALVGLVLWTLGSLLVSTLAIARTRSVPARQLVPSITRVGEPV</sequence>
<dbReference type="Proteomes" id="UP001501803">
    <property type="component" value="Unassembled WGS sequence"/>
</dbReference>
<evidence type="ECO:0000256" key="1">
    <source>
        <dbReference type="ARBA" id="ARBA00004141"/>
    </source>
</evidence>
<gene>
    <name evidence="8" type="ORF">GCM10022381_17360</name>
</gene>
<comment type="caution">
    <text evidence="8">The sequence shown here is derived from an EMBL/GenBank/DDBJ whole genome shotgun (WGS) entry which is preliminary data.</text>
</comment>
<accession>A0ABP7KEY8</accession>
<dbReference type="EMBL" id="BAABCN010000003">
    <property type="protein sequence ID" value="GAA3875201.1"/>
    <property type="molecule type" value="Genomic_DNA"/>
</dbReference>
<evidence type="ECO:0000256" key="4">
    <source>
        <dbReference type="ARBA" id="ARBA00023136"/>
    </source>
</evidence>
<keyword evidence="2 7" id="KW-0812">Transmembrane</keyword>
<dbReference type="PANTHER" id="PTHR43077">
    <property type="entry name" value="TRANSPORT PERMEASE YVFS-RELATED"/>
    <property type="match status" value="1"/>
</dbReference>
<evidence type="ECO:0000256" key="7">
    <source>
        <dbReference type="SAM" id="Phobius"/>
    </source>
</evidence>
<feature type="region of interest" description="Disordered" evidence="6">
    <location>
        <begin position="81"/>
        <end position="130"/>
    </location>
</feature>
<comment type="subcellular location">
    <subcellularLocation>
        <location evidence="1">Membrane</location>
        <topology evidence="1">Multi-pass membrane protein</topology>
    </subcellularLocation>
</comment>
<evidence type="ECO:0000256" key="3">
    <source>
        <dbReference type="ARBA" id="ARBA00022989"/>
    </source>
</evidence>
<dbReference type="InterPro" id="IPR023908">
    <property type="entry name" value="xxxLxxG_rpt"/>
</dbReference>
<feature type="transmembrane region" description="Helical" evidence="7">
    <location>
        <begin position="507"/>
        <end position="526"/>
    </location>
</feature>
<evidence type="ECO:0000256" key="5">
    <source>
        <dbReference type="SAM" id="Coils"/>
    </source>
</evidence>
<feature type="transmembrane region" description="Helical" evidence="7">
    <location>
        <begin position="659"/>
        <end position="682"/>
    </location>
</feature>
<name>A0ABP7KEY8_9MICO</name>
<proteinExistence type="predicted"/>
<evidence type="ECO:0000256" key="2">
    <source>
        <dbReference type="ARBA" id="ARBA00022692"/>
    </source>
</evidence>